<organism evidence="3 4">
    <name type="scientific">Pantoea stewartii</name>
    <dbReference type="NCBI Taxonomy" id="66269"/>
    <lineage>
        <taxon>Bacteria</taxon>
        <taxon>Pseudomonadati</taxon>
        <taxon>Pseudomonadota</taxon>
        <taxon>Gammaproteobacteria</taxon>
        <taxon>Enterobacterales</taxon>
        <taxon>Erwiniaceae</taxon>
        <taxon>Pantoea</taxon>
    </lineage>
</organism>
<dbReference type="RefSeq" id="WP_058708598.1">
    <property type="nucleotide sequence ID" value="NZ_LDSI01000034.1"/>
</dbReference>
<feature type="coiled-coil region" evidence="1">
    <location>
        <begin position="43"/>
        <end position="90"/>
    </location>
</feature>
<dbReference type="Pfam" id="PF25319">
    <property type="entry name" value="HofO"/>
    <property type="match status" value="1"/>
</dbReference>
<evidence type="ECO:0000313" key="4">
    <source>
        <dbReference type="Proteomes" id="UP000072520"/>
    </source>
</evidence>
<reference evidence="3 4" key="1">
    <citation type="journal article" date="2016" name="Front. Microbiol.">
        <title>Genomic Resource of Rice Seed Associated Bacteria.</title>
        <authorList>
            <person name="Midha S."/>
            <person name="Bansal K."/>
            <person name="Sharma S."/>
            <person name="Kumar N."/>
            <person name="Patil P.P."/>
            <person name="Chaudhry V."/>
            <person name="Patil P.B."/>
        </authorList>
    </citation>
    <scope>NUCLEOTIDE SEQUENCE [LARGE SCALE GENOMIC DNA]</scope>
    <source>
        <strain evidence="3 4">RSA13</strain>
    </source>
</reference>
<proteinExistence type="predicted"/>
<accession>A0AB34VB84</accession>
<dbReference type="AlphaFoldDB" id="A0AB34VB84"/>
<evidence type="ECO:0000259" key="2">
    <source>
        <dbReference type="Pfam" id="PF25319"/>
    </source>
</evidence>
<feature type="domain" description="DNA utilization protein HofO C-terminal" evidence="2">
    <location>
        <begin position="90"/>
        <end position="159"/>
    </location>
</feature>
<keyword evidence="1" id="KW-0175">Coiled coil</keyword>
<dbReference type="EMBL" id="LDSI01000034">
    <property type="protein sequence ID" value="KTS93331.1"/>
    <property type="molecule type" value="Genomic_DNA"/>
</dbReference>
<name>A0AB34VB84_9GAMM</name>
<dbReference type="InterPro" id="IPR057522">
    <property type="entry name" value="HofO_C"/>
</dbReference>
<gene>
    <name evidence="3" type="ORF">RSA13_20970</name>
</gene>
<comment type="caution">
    <text evidence="3">The sequence shown here is derived from an EMBL/GenBank/DDBJ whole genome shotgun (WGS) entry which is preliminary data.</text>
</comment>
<sequence>MSSLTRHWMRLAPPLRYGSLLAGAVCLLCVAWWTVLQPQKRVLADARHQCVQQQAHLQQLQRQFARYPALAVLQAQLQQIQMEKSAASSTLEAIIAERGAALEQWLPDEQPRALTFHLQWAQFPPLFSALSTSATAFPDRFQLTAHSDYLVAQLWLDADETH</sequence>
<evidence type="ECO:0000256" key="1">
    <source>
        <dbReference type="SAM" id="Coils"/>
    </source>
</evidence>
<evidence type="ECO:0000313" key="3">
    <source>
        <dbReference type="EMBL" id="KTS93331.1"/>
    </source>
</evidence>
<dbReference type="Proteomes" id="UP000072520">
    <property type="component" value="Unassembled WGS sequence"/>
</dbReference>
<protein>
    <recommendedName>
        <fullName evidence="2">DNA utilization protein HofO C-terminal domain-containing protein</fullName>
    </recommendedName>
</protein>